<dbReference type="EMBL" id="JACXVP010000012">
    <property type="protein sequence ID" value="KAG5569628.1"/>
    <property type="molecule type" value="Genomic_DNA"/>
</dbReference>
<accession>A0A9J5W2T9</accession>
<gene>
    <name evidence="1" type="ORF">H5410_059394</name>
</gene>
<proteinExistence type="predicted"/>
<dbReference type="OrthoDB" id="1435349at2759"/>
<keyword evidence="2" id="KW-1185">Reference proteome</keyword>
<protein>
    <submittedName>
        <fullName evidence="1">Uncharacterized protein</fullName>
    </submittedName>
</protein>
<comment type="caution">
    <text evidence="1">The sequence shown here is derived from an EMBL/GenBank/DDBJ whole genome shotgun (WGS) entry which is preliminary data.</text>
</comment>
<name>A0A9J5W2T9_SOLCO</name>
<dbReference type="Proteomes" id="UP000824120">
    <property type="component" value="Chromosome 12"/>
</dbReference>
<sequence>MELHGKALLMKWLCKYSNENQTLWRRVIGAKYENEDSWMTKDCDHTLWDQFMEIHKSIMGGS</sequence>
<dbReference type="AlphaFoldDB" id="A0A9J5W2T9"/>
<evidence type="ECO:0000313" key="2">
    <source>
        <dbReference type="Proteomes" id="UP000824120"/>
    </source>
</evidence>
<organism evidence="1 2">
    <name type="scientific">Solanum commersonii</name>
    <name type="common">Commerson's wild potato</name>
    <name type="synonym">Commerson's nightshade</name>
    <dbReference type="NCBI Taxonomy" id="4109"/>
    <lineage>
        <taxon>Eukaryota</taxon>
        <taxon>Viridiplantae</taxon>
        <taxon>Streptophyta</taxon>
        <taxon>Embryophyta</taxon>
        <taxon>Tracheophyta</taxon>
        <taxon>Spermatophyta</taxon>
        <taxon>Magnoliopsida</taxon>
        <taxon>eudicotyledons</taxon>
        <taxon>Gunneridae</taxon>
        <taxon>Pentapetalae</taxon>
        <taxon>asterids</taxon>
        <taxon>lamiids</taxon>
        <taxon>Solanales</taxon>
        <taxon>Solanaceae</taxon>
        <taxon>Solanoideae</taxon>
        <taxon>Solaneae</taxon>
        <taxon>Solanum</taxon>
    </lineage>
</organism>
<reference evidence="1 2" key="1">
    <citation type="submission" date="2020-09" db="EMBL/GenBank/DDBJ databases">
        <title>De no assembly of potato wild relative species, Solanum commersonii.</title>
        <authorList>
            <person name="Cho K."/>
        </authorList>
    </citation>
    <scope>NUCLEOTIDE SEQUENCE [LARGE SCALE GENOMIC DNA]</scope>
    <source>
        <strain evidence="1">LZ3.2</strain>
        <tissue evidence="1">Leaf</tissue>
    </source>
</reference>
<evidence type="ECO:0000313" key="1">
    <source>
        <dbReference type="EMBL" id="KAG5569628.1"/>
    </source>
</evidence>